<evidence type="ECO:0000259" key="8">
    <source>
        <dbReference type="PROSITE" id="PS50089"/>
    </source>
</evidence>
<dbReference type="PANTHER" id="PTHR46077">
    <property type="entry name" value="E3 UBIQUITIN-PROTEIN LIGASE TOPORS"/>
    <property type="match status" value="1"/>
</dbReference>
<keyword evidence="4" id="KW-0805">Transcription regulation</keyword>
<evidence type="ECO:0000313" key="10">
    <source>
        <dbReference type="Proteomes" id="UP000481861"/>
    </source>
</evidence>
<reference evidence="9 10" key="1">
    <citation type="submission" date="2020-01" db="EMBL/GenBank/DDBJ databases">
        <authorList>
            <consortium name="DOE Joint Genome Institute"/>
            <person name="Haridas S."/>
            <person name="Albert R."/>
            <person name="Binder M."/>
            <person name="Bloem J."/>
            <person name="Labutti K."/>
            <person name="Salamov A."/>
            <person name="Andreopoulos B."/>
            <person name="Baker S.E."/>
            <person name="Barry K."/>
            <person name="Bills G."/>
            <person name="Bluhm B.H."/>
            <person name="Cannon C."/>
            <person name="Castanera R."/>
            <person name="Culley D.E."/>
            <person name="Daum C."/>
            <person name="Ezra D."/>
            <person name="Gonzalez J.B."/>
            <person name="Henrissat B."/>
            <person name="Kuo A."/>
            <person name="Liang C."/>
            <person name="Lipzen A."/>
            <person name="Lutzoni F."/>
            <person name="Magnuson J."/>
            <person name="Mondo S."/>
            <person name="Nolan M."/>
            <person name="Ohm R."/>
            <person name="Pangilinan J."/>
            <person name="Park H.-J.H."/>
            <person name="Ramirez L."/>
            <person name="Alfaro M."/>
            <person name="Sun H."/>
            <person name="Tritt A."/>
            <person name="Yoshinaga Y."/>
            <person name="Zwiers L.-H.L."/>
            <person name="Turgeon B.G."/>
            <person name="Goodwin S.B."/>
            <person name="Spatafora J.W."/>
            <person name="Crous P.W."/>
            <person name="Grigoriev I.V."/>
        </authorList>
    </citation>
    <scope>NUCLEOTIDE SEQUENCE [LARGE SCALE GENOMIC DNA]</scope>
    <source>
        <strain evidence="9 10">CBS 611.86</strain>
    </source>
</reference>
<dbReference type="EC" id="2.3.2.27" evidence="2"/>
<proteinExistence type="predicted"/>
<dbReference type="EMBL" id="JAADJZ010000017">
    <property type="protein sequence ID" value="KAF2869141.1"/>
    <property type="molecule type" value="Genomic_DNA"/>
</dbReference>
<dbReference type="GO" id="GO:0000209">
    <property type="term" value="P:protein polyubiquitination"/>
    <property type="evidence" value="ECO:0007669"/>
    <property type="project" value="TreeGrafter"/>
</dbReference>
<dbReference type="Proteomes" id="UP000481861">
    <property type="component" value="Unassembled WGS sequence"/>
</dbReference>
<dbReference type="GO" id="GO:0008270">
    <property type="term" value="F:zinc ion binding"/>
    <property type="evidence" value="ECO:0007669"/>
    <property type="project" value="UniProtKB-KW"/>
</dbReference>
<evidence type="ECO:0000256" key="7">
    <source>
        <dbReference type="SAM" id="MobiDB-lite"/>
    </source>
</evidence>
<dbReference type="OrthoDB" id="21204at2759"/>
<dbReference type="SMART" id="SM00184">
    <property type="entry name" value="RING"/>
    <property type="match status" value="1"/>
</dbReference>
<evidence type="ECO:0000256" key="3">
    <source>
        <dbReference type="ARBA" id="ARBA00022679"/>
    </source>
</evidence>
<feature type="compositionally biased region" description="Polar residues" evidence="7">
    <location>
        <begin position="278"/>
        <end position="288"/>
    </location>
</feature>
<feature type="region of interest" description="Disordered" evidence="7">
    <location>
        <begin position="268"/>
        <end position="288"/>
    </location>
</feature>
<dbReference type="InterPro" id="IPR013083">
    <property type="entry name" value="Znf_RING/FYVE/PHD"/>
</dbReference>
<keyword evidence="3" id="KW-0808">Transferase</keyword>
<organism evidence="9 10">
    <name type="scientific">Massariosphaeria phaeospora</name>
    <dbReference type="NCBI Taxonomy" id="100035"/>
    <lineage>
        <taxon>Eukaryota</taxon>
        <taxon>Fungi</taxon>
        <taxon>Dikarya</taxon>
        <taxon>Ascomycota</taxon>
        <taxon>Pezizomycotina</taxon>
        <taxon>Dothideomycetes</taxon>
        <taxon>Pleosporomycetidae</taxon>
        <taxon>Pleosporales</taxon>
        <taxon>Pleosporales incertae sedis</taxon>
        <taxon>Massariosphaeria</taxon>
    </lineage>
</organism>
<comment type="caution">
    <text evidence="9">The sequence shown here is derived from an EMBL/GenBank/DDBJ whole genome shotgun (WGS) entry which is preliminary data.</text>
</comment>
<keyword evidence="5" id="KW-0804">Transcription</keyword>
<evidence type="ECO:0000256" key="6">
    <source>
        <dbReference type="PROSITE-ProRule" id="PRU00175"/>
    </source>
</evidence>
<dbReference type="PROSITE" id="PS50089">
    <property type="entry name" value="ZF_RING_2"/>
    <property type="match status" value="1"/>
</dbReference>
<protein>
    <recommendedName>
        <fullName evidence="2">RING-type E3 ubiquitin transferase</fullName>
        <ecNumber evidence="2">2.3.2.27</ecNumber>
    </recommendedName>
</protein>
<evidence type="ECO:0000256" key="1">
    <source>
        <dbReference type="ARBA" id="ARBA00000900"/>
    </source>
</evidence>
<evidence type="ECO:0000256" key="4">
    <source>
        <dbReference type="ARBA" id="ARBA00023015"/>
    </source>
</evidence>
<evidence type="ECO:0000256" key="5">
    <source>
        <dbReference type="ARBA" id="ARBA00023163"/>
    </source>
</evidence>
<feature type="domain" description="RING-type" evidence="8">
    <location>
        <begin position="12"/>
        <end position="52"/>
    </location>
</feature>
<keyword evidence="6" id="KW-0479">Metal-binding</keyword>
<dbReference type="Gene3D" id="3.30.40.10">
    <property type="entry name" value="Zinc/RING finger domain, C3HC4 (zinc finger)"/>
    <property type="match status" value="1"/>
</dbReference>
<dbReference type="InterPro" id="IPR001841">
    <property type="entry name" value="Znf_RING"/>
</dbReference>
<dbReference type="PANTHER" id="PTHR46077:SF1">
    <property type="entry name" value="TOP1 BINDING ARGININE_SERINE RICH PROTEIN, E3 UBIQUITIN LIGASE"/>
    <property type="match status" value="1"/>
</dbReference>
<comment type="catalytic activity">
    <reaction evidence="1">
        <text>S-ubiquitinyl-[E2 ubiquitin-conjugating enzyme]-L-cysteine + [acceptor protein]-L-lysine = [E2 ubiquitin-conjugating enzyme]-L-cysteine + N(6)-ubiquitinyl-[acceptor protein]-L-lysine.</text>
        <dbReference type="EC" id="2.3.2.27"/>
    </reaction>
</comment>
<name>A0A7C8M6J7_9PLEO</name>
<evidence type="ECO:0000313" key="9">
    <source>
        <dbReference type="EMBL" id="KAF2869141.1"/>
    </source>
</evidence>
<dbReference type="AlphaFoldDB" id="A0A7C8M6J7"/>
<evidence type="ECO:0000256" key="2">
    <source>
        <dbReference type="ARBA" id="ARBA00012483"/>
    </source>
</evidence>
<dbReference type="SUPFAM" id="SSF57850">
    <property type="entry name" value="RING/U-box"/>
    <property type="match status" value="1"/>
</dbReference>
<dbReference type="Pfam" id="PF13639">
    <property type="entry name" value="zf-RING_2"/>
    <property type="match status" value="1"/>
</dbReference>
<gene>
    <name evidence="9" type="ORF">BDV95DRAFT_609378</name>
</gene>
<keyword evidence="6" id="KW-0863">Zinc-finger</keyword>
<dbReference type="GO" id="GO:0061630">
    <property type="term" value="F:ubiquitin protein ligase activity"/>
    <property type="evidence" value="ECO:0007669"/>
    <property type="project" value="UniProtKB-EC"/>
</dbReference>
<accession>A0A7C8M6J7</accession>
<feature type="region of interest" description="Disordered" evidence="7">
    <location>
        <begin position="78"/>
        <end position="112"/>
    </location>
</feature>
<dbReference type="GO" id="GO:0006513">
    <property type="term" value="P:protein monoubiquitination"/>
    <property type="evidence" value="ECO:0007669"/>
    <property type="project" value="TreeGrafter"/>
</dbReference>
<keyword evidence="6" id="KW-0862">Zinc</keyword>
<sequence>MDTAHDDPQDACVICLAEITERAITAPCNHYTFDFLCLVSWLQERSTCPLCKTEVKAVQYDWHSPTDYKSYTVLPTHPPHSASSNTSGAAPYRHRFDLPGRPRARRRSYSPPRPDIPLCRRRHVYRHKLYSLHVGSNRVSGYQEVSPETIATSPDLQSKARTWIRRELRVFTFLHTGPQDAPSSDATTSSNAEFLLTYIIAILKKVHVKASDGHAEDLLSEFLGRENAQLLLHELHAWLRSPFTKAEEWDRHVQYAEELPDEFDEFGMPMKGTKTRPCPNQSPGTGCE</sequence>
<keyword evidence="10" id="KW-1185">Reference proteome</keyword>